<evidence type="ECO:0000256" key="1">
    <source>
        <dbReference type="ARBA" id="ARBA00004127"/>
    </source>
</evidence>
<dbReference type="GO" id="GO:0016020">
    <property type="term" value="C:membrane"/>
    <property type="evidence" value="ECO:0007669"/>
    <property type="project" value="InterPro"/>
</dbReference>
<sequence>MKDINLNLGSYIKELIPFLATQILGLAVTLKLLALPPEETVAMSEGLSFNLLDIIILAVILVLFIFFSKKGGKAGTIFFKVFLTLAVFSGLQLSLGSFLNPYISLIVSLVLIGLFLYRNNVIIQNIVMVIAIAGIGALFGLTVTPLFAVILLAVLSIYDIIAVYKTKHMISMAKAMIESKAIFGFVIPSKLNLVTERLNNVTPGDNFMILGSGDIVMPLILTSSVAKTSLAGSVIVLIFSLAGLFLTHLIFTNQNKKRPMAALPPIAALSIIGYLIFYIII</sequence>
<dbReference type="Pfam" id="PF06550">
    <property type="entry name" value="SPP"/>
    <property type="match status" value="1"/>
</dbReference>
<feature type="transmembrane region" description="Helical" evidence="5">
    <location>
        <begin position="99"/>
        <end position="117"/>
    </location>
</feature>
<protein>
    <submittedName>
        <fullName evidence="6">Uncharacterized protein</fullName>
    </submittedName>
</protein>
<feature type="transmembrane region" description="Helical" evidence="5">
    <location>
        <begin position="232"/>
        <end position="251"/>
    </location>
</feature>
<keyword evidence="2 5" id="KW-0812">Transmembrane</keyword>
<dbReference type="InterPro" id="IPR006639">
    <property type="entry name" value="Preselin/SPP"/>
</dbReference>
<evidence type="ECO:0000256" key="5">
    <source>
        <dbReference type="SAM" id="Phobius"/>
    </source>
</evidence>
<feature type="transmembrane region" description="Helical" evidence="5">
    <location>
        <begin position="263"/>
        <end position="280"/>
    </location>
</feature>
<accession>A0A2J0QC22</accession>
<feature type="transmembrane region" description="Helical" evidence="5">
    <location>
        <begin position="146"/>
        <end position="164"/>
    </location>
</feature>
<feature type="transmembrane region" description="Helical" evidence="5">
    <location>
        <begin position="47"/>
        <end position="67"/>
    </location>
</feature>
<dbReference type="EMBL" id="PCXQ01000001">
    <property type="protein sequence ID" value="PJE51533.1"/>
    <property type="molecule type" value="Genomic_DNA"/>
</dbReference>
<dbReference type="AlphaFoldDB" id="A0A2J0QC22"/>
<comment type="caution">
    <text evidence="6">The sequence shown here is derived from an EMBL/GenBank/DDBJ whole genome shotgun (WGS) entry which is preliminary data.</text>
</comment>
<reference evidence="6 7" key="1">
    <citation type="submission" date="2017-09" db="EMBL/GenBank/DDBJ databases">
        <title>Depth-based differentiation of microbial function through sediment-hosted aquifers and enrichment of novel symbionts in the deep terrestrial subsurface.</title>
        <authorList>
            <person name="Probst A.J."/>
            <person name="Ladd B."/>
            <person name="Jarett J.K."/>
            <person name="Geller-Mcgrath D.E."/>
            <person name="Sieber C.M."/>
            <person name="Emerson J.B."/>
            <person name="Anantharaman K."/>
            <person name="Thomas B.C."/>
            <person name="Malmstrom R."/>
            <person name="Stieglmeier M."/>
            <person name="Klingl A."/>
            <person name="Woyke T."/>
            <person name="Ryan C.M."/>
            <person name="Banfield J.F."/>
        </authorList>
    </citation>
    <scope>NUCLEOTIDE SEQUENCE [LARGE SCALE GENOMIC DNA]</scope>
    <source>
        <strain evidence="6">CG10_big_fil_rev_8_21_14_0_10_36_16</strain>
    </source>
</reference>
<dbReference type="GO" id="GO:0012505">
    <property type="term" value="C:endomembrane system"/>
    <property type="evidence" value="ECO:0007669"/>
    <property type="project" value="UniProtKB-SubCell"/>
</dbReference>
<dbReference type="Proteomes" id="UP000228496">
    <property type="component" value="Unassembled WGS sequence"/>
</dbReference>
<name>A0A2J0QC22_9BACT</name>
<keyword evidence="3 5" id="KW-1133">Transmembrane helix</keyword>
<evidence type="ECO:0000256" key="4">
    <source>
        <dbReference type="ARBA" id="ARBA00023136"/>
    </source>
</evidence>
<dbReference type="InterPro" id="IPR010545">
    <property type="entry name" value="SPP"/>
</dbReference>
<gene>
    <name evidence="6" type="ORF">COV29_00025</name>
</gene>
<feature type="transmembrane region" description="Helical" evidence="5">
    <location>
        <begin position="15"/>
        <end position="35"/>
    </location>
</feature>
<comment type="subcellular location">
    <subcellularLocation>
        <location evidence="1">Endomembrane system</location>
        <topology evidence="1">Multi-pass membrane protein</topology>
    </subcellularLocation>
</comment>
<evidence type="ECO:0000313" key="6">
    <source>
        <dbReference type="EMBL" id="PJE51533.1"/>
    </source>
</evidence>
<dbReference type="GO" id="GO:0042500">
    <property type="term" value="F:aspartic endopeptidase activity, intramembrane cleaving"/>
    <property type="evidence" value="ECO:0007669"/>
    <property type="project" value="InterPro"/>
</dbReference>
<feature type="transmembrane region" description="Helical" evidence="5">
    <location>
        <begin position="122"/>
        <end position="140"/>
    </location>
</feature>
<proteinExistence type="predicted"/>
<evidence type="ECO:0000313" key="7">
    <source>
        <dbReference type="Proteomes" id="UP000228496"/>
    </source>
</evidence>
<keyword evidence="4 5" id="KW-0472">Membrane</keyword>
<evidence type="ECO:0000256" key="2">
    <source>
        <dbReference type="ARBA" id="ARBA00022692"/>
    </source>
</evidence>
<organism evidence="6 7">
    <name type="scientific">Candidatus Yanofskybacteria bacterium CG10_big_fil_rev_8_21_14_0_10_36_16</name>
    <dbReference type="NCBI Taxonomy" id="1975096"/>
    <lineage>
        <taxon>Bacteria</taxon>
        <taxon>Candidatus Yanofskyibacteriota</taxon>
    </lineage>
</organism>
<evidence type="ECO:0000256" key="3">
    <source>
        <dbReference type="ARBA" id="ARBA00022989"/>
    </source>
</evidence>
<dbReference type="SMART" id="SM00730">
    <property type="entry name" value="PSN"/>
    <property type="match status" value="1"/>
</dbReference>